<dbReference type="SUPFAM" id="SSF52309">
    <property type="entry name" value="N-(deoxy)ribosyltransferase-like"/>
    <property type="match status" value="1"/>
</dbReference>
<dbReference type="EMBL" id="MFHD01000023">
    <property type="protein sequence ID" value="OGF62009.1"/>
    <property type="molecule type" value="Genomic_DNA"/>
</dbReference>
<dbReference type="STRING" id="1798325.A2834_01635"/>
<proteinExistence type="predicted"/>
<evidence type="ECO:0000313" key="1">
    <source>
        <dbReference type="EMBL" id="OGF62009.1"/>
    </source>
</evidence>
<protein>
    <submittedName>
        <fullName evidence="1">Uncharacterized protein</fullName>
    </submittedName>
</protein>
<comment type="caution">
    <text evidence="1">The sequence shown here is derived from an EMBL/GenBank/DDBJ whole genome shotgun (WGS) entry which is preliminary data.</text>
</comment>
<dbReference type="InterPro" id="IPR027417">
    <property type="entry name" value="P-loop_NTPase"/>
</dbReference>
<evidence type="ECO:0000313" key="2">
    <source>
        <dbReference type="Proteomes" id="UP000179251"/>
    </source>
</evidence>
<dbReference type="Gene3D" id="3.40.50.300">
    <property type="entry name" value="P-loop containing nucleotide triphosphate hydrolases"/>
    <property type="match status" value="1"/>
</dbReference>
<dbReference type="Gene3D" id="3.40.50.450">
    <property type="match status" value="1"/>
</dbReference>
<dbReference type="Pfam" id="PF13207">
    <property type="entry name" value="AAA_17"/>
    <property type="match status" value="1"/>
</dbReference>
<organism evidence="1 2">
    <name type="scientific">Candidatus Giovannonibacteria bacterium RIFCSPHIGHO2_01_FULL_45_23</name>
    <dbReference type="NCBI Taxonomy" id="1798325"/>
    <lineage>
        <taxon>Bacteria</taxon>
        <taxon>Candidatus Giovannoniibacteriota</taxon>
    </lineage>
</organism>
<gene>
    <name evidence="1" type="ORF">A2834_01635</name>
</gene>
<sequence>MLVITTAISGSGRNEYLEKVKEHALSHGKKIKIYPVGDMILEHANAIGVRLTPENVLNANPSVTNSVRSAVFERITKELPRALNENHAVVINIHAMFFWKKVFQRAWDNYYVSQLNPGMFITFLDDADKVRKKLKSRKQWEATNLSLEEVMLWGNVEVETTAGWAEMMRQLHYVVPVSAPATLLHRLMFEPKTDTVYLSMPLTHAYEPEVQKKVDRLAEELHKYFIVFDPRYIDPLASSNGKKINMAIYNQVVNRDLYWLIRQSHRVIAYFPKIVLSAGVINEIREAYETQKEVWLIWPRGESISPFVTYYVHKIFRSIPELLSFLSSSLKNKSKSASHKRKE</sequence>
<accession>A0A1F5VEY4</accession>
<reference evidence="1 2" key="1">
    <citation type="journal article" date="2016" name="Nat. Commun.">
        <title>Thousands of microbial genomes shed light on interconnected biogeochemical processes in an aquifer system.</title>
        <authorList>
            <person name="Anantharaman K."/>
            <person name="Brown C.T."/>
            <person name="Hug L.A."/>
            <person name="Sharon I."/>
            <person name="Castelle C.J."/>
            <person name="Probst A.J."/>
            <person name="Thomas B.C."/>
            <person name="Singh A."/>
            <person name="Wilkins M.J."/>
            <person name="Karaoz U."/>
            <person name="Brodie E.L."/>
            <person name="Williams K.H."/>
            <person name="Hubbard S.S."/>
            <person name="Banfield J.F."/>
        </authorList>
    </citation>
    <scope>NUCLEOTIDE SEQUENCE [LARGE SCALE GENOMIC DNA]</scope>
</reference>
<name>A0A1F5VEY4_9BACT</name>
<dbReference type="Proteomes" id="UP000179251">
    <property type="component" value="Unassembled WGS sequence"/>
</dbReference>
<dbReference type="AlphaFoldDB" id="A0A1F5VEY4"/>